<dbReference type="OrthoDB" id="422086at2759"/>
<dbReference type="Proteomes" id="UP000292702">
    <property type="component" value="Unassembled WGS sequence"/>
</dbReference>
<evidence type="ECO:0000313" key="2">
    <source>
        <dbReference type="Proteomes" id="UP000292702"/>
    </source>
</evidence>
<name>A0A4R0RP99_9APHY</name>
<keyword evidence="2" id="KW-1185">Reference proteome</keyword>
<organism evidence="1 2">
    <name type="scientific">Steccherinum ochraceum</name>
    <dbReference type="NCBI Taxonomy" id="92696"/>
    <lineage>
        <taxon>Eukaryota</taxon>
        <taxon>Fungi</taxon>
        <taxon>Dikarya</taxon>
        <taxon>Basidiomycota</taxon>
        <taxon>Agaricomycotina</taxon>
        <taxon>Agaricomycetes</taxon>
        <taxon>Polyporales</taxon>
        <taxon>Steccherinaceae</taxon>
        <taxon>Steccherinum</taxon>
    </lineage>
</organism>
<dbReference type="EMBL" id="RWJN01000108">
    <property type="protein sequence ID" value="TCD67149.1"/>
    <property type="molecule type" value="Genomic_DNA"/>
</dbReference>
<accession>A0A4R0RP99</accession>
<evidence type="ECO:0000313" key="1">
    <source>
        <dbReference type="EMBL" id="TCD67149.1"/>
    </source>
</evidence>
<dbReference type="AlphaFoldDB" id="A0A4R0RP99"/>
<gene>
    <name evidence="1" type="ORF">EIP91_000434</name>
</gene>
<reference evidence="1 2" key="1">
    <citation type="submission" date="2018-11" db="EMBL/GenBank/DDBJ databases">
        <title>Genome assembly of Steccherinum ochraceum LE-BIN_3174, the white-rot fungus of the Steccherinaceae family (The Residual Polyporoid clade, Polyporales, Basidiomycota).</title>
        <authorList>
            <person name="Fedorova T.V."/>
            <person name="Glazunova O.A."/>
            <person name="Landesman E.O."/>
            <person name="Moiseenko K.V."/>
            <person name="Psurtseva N.V."/>
            <person name="Savinova O.S."/>
            <person name="Shakhova N.V."/>
            <person name="Tyazhelova T.V."/>
            <person name="Vasina D.V."/>
        </authorList>
    </citation>
    <scope>NUCLEOTIDE SEQUENCE [LARGE SCALE GENOMIC DNA]</scope>
    <source>
        <strain evidence="1 2">LE-BIN_3174</strain>
    </source>
</reference>
<protein>
    <submittedName>
        <fullName evidence="1">Uncharacterized protein</fullName>
    </submittedName>
</protein>
<proteinExistence type="predicted"/>
<sequence length="74" mass="8783">MADHISNPSYLGTLFVMPSMVYTQLFSPGTWWMEYGMWHTWQGQAFGIPKEDLMLKEWSSWSKKTPYAVIPFMW</sequence>
<comment type="caution">
    <text evidence="1">The sequence shown here is derived from an EMBL/GenBank/DDBJ whole genome shotgun (WGS) entry which is preliminary data.</text>
</comment>